<dbReference type="PIRSF" id="PIRSF000136">
    <property type="entry name" value="LGO_GLO"/>
    <property type="match status" value="1"/>
</dbReference>
<evidence type="ECO:0000313" key="4">
    <source>
        <dbReference type="Proteomes" id="UP000662857"/>
    </source>
</evidence>
<keyword evidence="1" id="KW-0560">Oxidoreductase</keyword>
<dbReference type="Pfam" id="PF04030">
    <property type="entry name" value="ALO"/>
    <property type="match status" value="1"/>
</dbReference>
<proteinExistence type="predicted"/>
<sequence>MSVSNWAGNVTFGAGRVHRPATVGELRRLVAGADRVRALGTGHSFNRIADTTGDLVSVAGLPATIEIDRERAAVTVAAGVRYGELVAELHQAGFALPSLASLPHISVAGACATGTHGSGDGIGNLATLVSALELVTADGELVELRRDVDGDRFSAAVVGLGALGVVTSLTLDLVPTFQIRQYVYEQLPHQTLADRFDEVFRAAYSVSVFTGWDGPHARQVWHKHRLPDPDDAPAAAAAPEWLGARLADGPRHPVPGASPVHCTDQLGEPGPWHLRLPHFRLDFTPSSGQELQSEYFVARQRAPEALAALERISDRIAPVLQISEVRTIAADELWLSPCYRRDSVACHFTWIADTEAVTPVVAAVEEQLAPFAARPHWGKVFGMPPATLRGRYPRLPEFAALAREFDPAGKFRNDFLDRYLPG</sequence>
<protein>
    <submittedName>
        <fullName evidence="3">FAD-binding protein</fullName>
    </submittedName>
</protein>
<dbReference type="SUPFAM" id="SSF56176">
    <property type="entry name" value="FAD-binding/transporter-associated domain-like"/>
    <property type="match status" value="1"/>
</dbReference>
<accession>A0A895YAJ2</accession>
<gene>
    <name evidence="3" type="ORF">JQS43_17000</name>
</gene>
<dbReference type="PANTHER" id="PTHR43762">
    <property type="entry name" value="L-GULONOLACTONE OXIDASE"/>
    <property type="match status" value="1"/>
</dbReference>
<dbReference type="InterPro" id="IPR016167">
    <property type="entry name" value="FAD-bd_PCMH_sub1"/>
</dbReference>
<dbReference type="GO" id="GO:0016020">
    <property type="term" value="C:membrane"/>
    <property type="evidence" value="ECO:0007669"/>
    <property type="project" value="InterPro"/>
</dbReference>
<dbReference type="RefSeq" id="WP_239675394.1">
    <property type="nucleotide sequence ID" value="NZ_CP070499.1"/>
</dbReference>
<dbReference type="EMBL" id="CP070499">
    <property type="protein sequence ID" value="QSB13315.1"/>
    <property type="molecule type" value="Genomic_DNA"/>
</dbReference>
<evidence type="ECO:0000256" key="1">
    <source>
        <dbReference type="ARBA" id="ARBA00023002"/>
    </source>
</evidence>
<dbReference type="Gene3D" id="3.30.70.2520">
    <property type="match status" value="1"/>
</dbReference>
<dbReference type="InterPro" id="IPR016171">
    <property type="entry name" value="Vanillyl_alc_oxidase_C-sub2"/>
</dbReference>
<dbReference type="InterPro" id="IPR006094">
    <property type="entry name" value="Oxid_FAD_bind_N"/>
</dbReference>
<dbReference type="KEGG" id="nhy:JQS43_17000"/>
<evidence type="ECO:0000259" key="2">
    <source>
        <dbReference type="PROSITE" id="PS51387"/>
    </source>
</evidence>
<dbReference type="InterPro" id="IPR010031">
    <property type="entry name" value="FAD_lactone_oxidase-like"/>
</dbReference>
<name>A0A895YAJ2_9ACTN</name>
<evidence type="ECO:0000313" key="3">
    <source>
        <dbReference type="EMBL" id="QSB13315.1"/>
    </source>
</evidence>
<dbReference type="Gene3D" id="3.30.43.10">
    <property type="entry name" value="Uridine Diphospho-n-acetylenolpyruvylglucosamine Reductase, domain 2"/>
    <property type="match status" value="1"/>
</dbReference>
<dbReference type="GO" id="GO:0071949">
    <property type="term" value="F:FAD binding"/>
    <property type="evidence" value="ECO:0007669"/>
    <property type="project" value="InterPro"/>
</dbReference>
<organism evidence="3 4">
    <name type="scientific">Natronosporangium hydrolyticum</name>
    <dbReference type="NCBI Taxonomy" id="2811111"/>
    <lineage>
        <taxon>Bacteria</taxon>
        <taxon>Bacillati</taxon>
        <taxon>Actinomycetota</taxon>
        <taxon>Actinomycetes</taxon>
        <taxon>Micromonosporales</taxon>
        <taxon>Micromonosporaceae</taxon>
        <taxon>Natronosporangium</taxon>
    </lineage>
</organism>
<dbReference type="GO" id="GO:0080049">
    <property type="term" value="F:L-gulono-1,4-lactone dehydrogenase activity"/>
    <property type="evidence" value="ECO:0007669"/>
    <property type="project" value="TreeGrafter"/>
</dbReference>
<dbReference type="Pfam" id="PF01565">
    <property type="entry name" value="FAD_binding_4"/>
    <property type="match status" value="1"/>
</dbReference>
<dbReference type="InterPro" id="IPR007173">
    <property type="entry name" value="ALO_C"/>
</dbReference>
<dbReference type="GO" id="GO:0003885">
    <property type="term" value="F:D-arabinono-1,4-lactone oxidase activity"/>
    <property type="evidence" value="ECO:0007669"/>
    <property type="project" value="InterPro"/>
</dbReference>
<dbReference type="InterPro" id="IPR016169">
    <property type="entry name" value="FAD-bd_PCMH_sub2"/>
</dbReference>
<dbReference type="AlphaFoldDB" id="A0A895YAJ2"/>
<dbReference type="PANTHER" id="PTHR43762:SF1">
    <property type="entry name" value="D-ARABINONO-1,4-LACTONE OXIDASE"/>
    <property type="match status" value="1"/>
</dbReference>
<dbReference type="Gene3D" id="3.30.465.10">
    <property type="match status" value="1"/>
</dbReference>
<dbReference type="InterPro" id="IPR036318">
    <property type="entry name" value="FAD-bd_PCMH-like_sf"/>
</dbReference>
<feature type="domain" description="FAD-binding PCMH-type" evidence="2">
    <location>
        <begin position="10"/>
        <end position="176"/>
    </location>
</feature>
<dbReference type="Gene3D" id="3.30.70.2530">
    <property type="match status" value="1"/>
</dbReference>
<dbReference type="Gene3D" id="1.10.45.10">
    <property type="entry name" value="Vanillyl-alcohol Oxidase, Chain A, domain 4"/>
    <property type="match status" value="1"/>
</dbReference>
<reference evidence="3" key="1">
    <citation type="submission" date="2021-02" db="EMBL/GenBank/DDBJ databases">
        <title>Natrosporangium hydrolyticum gen. nov., sp. nov, a haloalkaliphilic actinobacterium from a soda solonchak soil.</title>
        <authorList>
            <person name="Sorokin D.Y."/>
            <person name="Khijniak T.V."/>
            <person name="Zakharycheva A.P."/>
            <person name="Boueva O.V."/>
            <person name="Ariskina E.V."/>
            <person name="Hahnke R.L."/>
            <person name="Bunk B."/>
            <person name="Sproer C."/>
            <person name="Schumann P."/>
            <person name="Evtushenko L.I."/>
            <person name="Kublanov I.V."/>
        </authorList>
    </citation>
    <scope>NUCLEOTIDE SEQUENCE</scope>
    <source>
        <strain evidence="3">DSM 106523</strain>
    </source>
</reference>
<dbReference type="Proteomes" id="UP000662857">
    <property type="component" value="Chromosome"/>
</dbReference>
<keyword evidence="4" id="KW-1185">Reference proteome</keyword>
<dbReference type="InterPro" id="IPR016166">
    <property type="entry name" value="FAD-bd_PCMH"/>
</dbReference>
<dbReference type="PROSITE" id="PS51387">
    <property type="entry name" value="FAD_PCMH"/>
    <property type="match status" value="1"/>
</dbReference>